<feature type="transmembrane region" description="Helical" evidence="17">
    <location>
        <begin position="173"/>
        <end position="195"/>
    </location>
</feature>
<feature type="transmembrane region" description="Helical" evidence="17">
    <location>
        <begin position="264"/>
        <end position="286"/>
    </location>
</feature>
<keyword evidence="9" id="KW-1278">Translocase</keyword>
<dbReference type="InterPro" id="IPR000260">
    <property type="entry name" value="NADH4_N"/>
</dbReference>
<evidence type="ECO:0000256" key="8">
    <source>
        <dbReference type="ARBA" id="ARBA00022692"/>
    </source>
</evidence>
<dbReference type="PANTHER" id="PTHR43507">
    <property type="entry name" value="NADH-UBIQUINONE OXIDOREDUCTASE CHAIN 4"/>
    <property type="match status" value="1"/>
</dbReference>
<evidence type="ECO:0000256" key="12">
    <source>
        <dbReference type="ARBA" id="ARBA00023027"/>
    </source>
</evidence>
<dbReference type="Pfam" id="PF00361">
    <property type="entry name" value="Proton_antipo_M"/>
    <property type="match status" value="1"/>
</dbReference>
<dbReference type="GO" id="GO:0008137">
    <property type="term" value="F:NADH dehydrogenase (ubiquinone) activity"/>
    <property type="evidence" value="ECO:0007669"/>
    <property type="project" value="UniProtKB-UniRule"/>
</dbReference>
<evidence type="ECO:0000256" key="1">
    <source>
        <dbReference type="ARBA" id="ARBA00003257"/>
    </source>
</evidence>
<evidence type="ECO:0000259" key="19">
    <source>
        <dbReference type="Pfam" id="PF01059"/>
    </source>
</evidence>
<sequence>MLKLIFYLTLMIPLLFNMWLLCNSIIVLSMIFIMFYSKDLYSPSMFLNVDNVSYSLILLSMWLSFLMILSSPYYKNNYLNYFLFMVMLLMIFLILSFMSMNLIMFYIFFESSLIPTLIIIMGWGYQPERLWASYYLLFYTLFASLPMLMAILYLYKMSMTNIMMMININQSVFIYMGMVLAFLVKMPLFMFHFWLPKAHVEAPISGSMILAGVLLKLGGYGLIRMQIIMPLMFYSYGFFWISVSMLGAVMISVLCMVQVDMKSMIAYSSVAHMGLVISGIMTMNLWGLMGSYYMMIGHGLCSSSLFCLANISYERMGSRSILINKGMLTFMPSMTLMWFLMCASNMSCPPTINLAGEILIINSLISWNSLSMFLLSMSSFLSACYSLYMYSYTQHGCFYSGSFSYSSGYIREFMLITLHWIPLNFIILKLSIMMYLISLMKMLNCGFKDMNSMLGQWQKMSWMYMYL</sequence>
<evidence type="ECO:0000256" key="11">
    <source>
        <dbReference type="ARBA" id="ARBA00022989"/>
    </source>
</evidence>
<comment type="subcellular location">
    <subcellularLocation>
        <location evidence="2 17">Mitochondrion membrane</location>
        <topology evidence="2 17">Multi-pass membrane protein</topology>
    </subcellularLocation>
</comment>
<evidence type="ECO:0000256" key="14">
    <source>
        <dbReference type="ARBA" id="ARBA00023128"/>
    </source>
</evidence>
<keyword evidence="8 17" id="KW-0812">Transmembrane</keyword>
<evidence type="ECO:0000256" key="3">
    <source>
        <dbReference type="ARBA" id="ARBA00009025"/>
    </source>
</evidence>
<evidence type="ECO:0000256" key="17">
    <source>
        <dbReference type="RuleBase" id="RU003297"/>
    </source>
</evidence>
<evidence type="ECO:0000256" key="10">
    <source>
        <dbReference type="ARBA" id="ARBA00022982"/>
    </source>
</evidence>
<reference evidence="20" key="1">
    <citation type="submission" date="2014-05" db="EMBL/GenBank/DDBJ databases">
        <title>Non-adaptive lineage splitting in a bacterial symbiont results in two genomes with the functionality of one.</title>
        <authorList>
            <person name="Van Leuven J.T."/>
            <person name="Meister R."/>
            <person name="Simon C."/>
            <person name="McCutcheon J.P."/>
        </authorList>
    </citation>
    <scope>NUCLEOTIDE SEQUENCE</scope>
</reference>
<evidence type="ECO:0000256" key="16">
    <source>
        <dbReference type="ARBA" id="ARBA00049551"/>
    </source>
</evidence>
<feature type="transmembrane region" description="Helical" evidence="17">
    <location>
        <begin position="132"/>
        <end position="153"/>
    </location>
</feature>
<geneLocation type="mitochondrion" evidence="20"/>
<evidence type="ECO:0000256" key="15">
    <source>
        <dbReference type="ARBA" id="ARBA00023136"/>
    </source>
</evidence>
<dbReference type="GO" id="GO:0031966">
    <property type="term" value="C:mitochondrial membrane"/>
    <property type="evidence" value="ECO:0007669"/>
    <property type="project" value="UniProtKB-SubCell"/>
</dbReference>
<comment type="similarity">
    <text evidence="3 17">Belongs to the complex I subunit 4 family.</text>
</comment>
<protein>
    <recommendedName>
        <fullName evidence="5 17">NADH-ubiquinone oxidoreductase chain 4</fullName>
        <ecNumber evidence="4 17">7.1.1.2</ecNumber>
    </recommendedName>
</protein>
<gene>
    <name evidence="20" type="primary">ND4</name>
    <name evidence="20" type="ORF">TETULNmt_021</name>
</gene>
<keyword evidence="6 17" id="KW-0813">Transport</keyword>
<keyword evidence="7 17" id="KW-0679">Respiratory chain</keyword>
<evidence type="ECO:0000256" key="2">
    <source>
        <dbReference type="ARBA" id="ARBA00004225"/>
    </source>
</evidence>
<keyword evidence="12 17" id="KW-0520">NAD</keyword>
<dbReference type="EMBL" id="KM000128">
    <property type="protein sequence ID" value="AIM19505.1"/>
    <property type="molecule type" value="Genomic_DNA"/>
</dbReference>
<feature type="domain" description="NADH:ubiquinone oxidoreductase chain 4 N-terminal" evidence="19">
    <location>
        <begin position="1"/>
        <end position="95"/>
    </location>
</feature>
<dbReference type="InterPro" id="IPR003918">
    <property type="entry name" value="NADH_UbQ_OxRdtase"/>
</dbReference>
<dbReference type="Pfam" id="PF01059">
    <property type="entry name" value="Oxidored_q5_N"/>
    <property type="match status" value="1"/>
</dbReference>
<dbReference type="GO" id="GO:0042773">
    <property type="term" value="P:ATP synthesis coupled electron transport"/>
    <property type="evidence" value="ECO:0007669"/>
    <property type="project" value="InterPro"/>
</dbReference>
<feature type="transmembrane region" description="Helical" evidence="17">
    <location>
        <begin position="52"/>
        <end position="71"/>
    </location>
</feature>
<keyword evidence="14 17" id="KW-0496">Mitochondrion</keyword>
<evidence type="ECO:0000313" key="20">
    <source>
        <dbReference type="EMBL" id="AIM19505.1"/>
    </source>
</evidence>
<comment type="function">
    <text evidence="1">Core subunit of the mitochondrial membrane respiratory chain NADH dehydrogenase (Complex I) that is believed to belong to the minimal assembly required for catalysis. Complex I functions in the transfer of electrons from NADH to the respiratory chain. The immediate electron acceptor for the enzyme is believed to be ubiquinone.</text>
</comment>
<evidence type="ECO:0000256" key="13">
    <source>
        <dbReference type="ARBA" id="ARBA00023075"/>
    </source>
</evidence>
<feature type="transmembrane region" description="Helical" evidence="17">
    <location>
        <begin position="233"/>
        <end position="257"/>
    </location>
</feature>
<feature type="transmembrane region" description="Helical" evidence="17">
    <location>
        <begin position="103"/>
        <end position="125"/>
    </location>
</feature>
<evidence type="ECO:0000256" key="4">
    <source>
        <dbReference type="ARBA" id="ARBA00012944"/>
    </source>
</evidence>
<evidence type="ECO:0000256" key="5">
    <source>
        <dbReference type="ARBA" id="ARBA00021006"/>
    </source>
</evidence>
<dbReference type="GO" id="GO:0015990">
    <property type="term" value="P:electron transport coupled proton transport"/>
    <property type="evidence" value="ECO:0007669"/>
    <property type="project" value="TreeGrafter"/>
</dbReference>
<accession>A0A088DP68</accession>
<dbReference type="PANTHER" id="PTHR43507:SF20">
    <property type="entry name" value="NADH-UBIQUINONE OXIDOREDUCTASE CHAIN 4"/>
    <property type="match status" value="1"/>
</dbReference>
<name>A0A088DP68_9HEMI</name>
<feature type="transmembrane region" description="Helical" evidence="17">
    <location>
        <begin position="207"/>
        <end position="227"/>
    </location>
</feature>
<feature type="transmembrane region" description="Helical" evidence="17">
    <location>
        <begin position="292"/>
        <end position="313"/>
    </location>
</feature>
<organism evidence="20">
    <name type="scientific">Tettigades ulnaria</name>
    <dbReference type="NCBI Taxonomy" id="1498844"/>
    <lineage>
        <taxon>Eukaryota</taxon>
        <taxon>Metazoa</taxon>
        <taxon>Ecdysozoa</taxon>
        <taxon>Arthropoda</taxon>
        <taxon>Hexapoda</taxon>
        <taxon>Insecta</taxon>
        <taxon>Pterygota</taxon>
        <taxon>Neoptera</taxon>
        <taxon>Paraneoptera</taxon>
        <taxon>Hemiptera</taxon>
        <taxon>Auchenorrhyncha</taxon>
        <taxon>Cicadoidea</taxon>
        <taxon>Cicadidae</taxon>
        <taxon>Tibicininae</taxon>
        <taxon>Tettigadini</taxon>
        <taxon>Tettigades</taxon>
    </lineage>
</organism>
<evidence type="ECO:0000256" key="7">
    <source>
        <dbReference type="ARBA" id="ARBA00022660"/>
    </source>
</evidence>
<dbReference type="InterPro" id="IPR001750">
    <property type="entry name" value="ND/Mrp_TM"/>
</dbReference>
<keyword evidence="11 17" id="KW-1133">Transmembrane helix</keyword>
<feature type="transmembrane region" description="Helical" evidence="17">
    <location>
        <begin position="12"/>
        <end position="36"/>
    </location>
</feature>
<dbReference type="GO" id="GO:0003954">
    <property type="term" value="F:NADH dehydrogenase activity"/>
    <property type="evidence" value="ECO:0007669"/>
    <property type="project" value="TreeGrafter"/>
</dbReference>
<dbReference type="AlphaFoldDB" id="A0A088DP68"/>
<dbReference type="PRINTS" id="PR01437">
    <property type="entry name" value="NUOXDRDTASE4"/>
</dbReference>
<dbReference type="GO" id="GO:0048039">
    <property type="term" value="F:ubiquinone binding"/>
    <property type="evidence" value="ECO:0007669"/>
    <property type="project" value="TreeGrafter"/>
</dbReference>
<evidence type="ECO:0000259" key="18">
    <source>
        <dbReference type="Pfam" id="PF00361"/>
    </source>
</evidence>
<keyword evidence="10 17" id="KW-0249">Electron transport</keyword>
<keyword evidence="13 17" id="KW-0830">Ubiquinone</keyword>
<comment type="catalytic activity">
    <reaction evidence="16 17">
        <text>a ubiquinone + NADH + 5 H(+)(in) = a ubiquinol + NAD(+) + 4 H(+)(out)</text>
        <dbReference type="Rhea" id="RHEA:29091"/>
        <dbReference type="Rhea" id="RHEA-COMP:9565"/>
        <dbReference type="Rhea" id="RHEA-COMP:9566"/>
        <dbReference type="ChEBI" id="CHEBI:15378"/>
        <dbReference type="ChEBI" id="CHEBI:16389"/>
        <dbReference type="ChEBI" id="CHEBI:17976"/>
        <dbReference type="ChEBI" id="CHEBI:57540"/>
        <dbReference type="ChEBI" id="CHEBI:57945"/>
        <dbReference type="EC" id="7.1.1.2"/>
    </reaction>
</comment>
<comment type="function">
    <text evidence="17">Core subunit of the mitochondrial membrane respiratory chain NADH dehydrogenase (Complex I) which catalyzes electron transfer from NADH through the respiratory chain, using ubiquinone as an electron acceptor. Essential for the catalytic activity and assembly of complex I.</text>
</comment>
<keyword evidence="15 17" id="KW-0472">Membrane</keyword>
<proteinExistence type="inferred from homology"/>
<feature type="transmembrane region" description="Helical" evidence="17">
    <location>
        <begin position="78"/>
        <end position="97"/>
    </location>
</feature>
<feature type="domain" description="NADH:quinone oxidoreductase/Mrp antiporter transmembrane" evidence="18">
    <location>
        <begin position="99"/>
        <end position="382"/>
    </location>
</feature>
<feature type="transmembrane region" description="Helical" evidence="17">
    <location>
        <begin position="413"/>
        <end position="437"/>
    </location>
</feature>
<dbReference type="EC" id="7.1.1.2" evidence="4 17"/>
<evidence type="ECO:0000256" key="9">
    <source>
        <dbReference type="ARBA" id="ARBA00022967"/>
    </source>
</evidence>
<evidence type="ECO:0000256" key="6">
    <source>
        <dbReference type="ARBA" id="ARBA00022448"/>
    </source>
</evidence>